<feature type="transmembrane region" description="Helical" evidence="1">
    <location>
        <begin position="29"/>
        <end position="49"/>
    </location>
</feature>
<feature type="transmembrane region" description="Helical" evidence="1">
    <location>
        <begin position="189"/>
        <end position="218"/>
    </location>
</feature>
<comment type="caution">
    <text evidence="2">The sequence shown here is derived from an EMBL/GenBank/DDBJ whole genome shotgun (WGS) entry which is preliminary data.</text>
</comment>
<gene>
    <name evidence="2" type="ORF">F8C82_04180</name>
</gene>
<name>A0A6L3ZIE7_9FLAO</name>
<accession>A0A6L3ZIE7</accession>
<evidence type="ECO:0000313" key="2">
    <source>
        <dbReference type="EMBL" id="KAB2817607.1"/>
    </source>
</evidence>
<evidence type="ECO:0008006" key="4">
    <source>
        <dbReference type="Google" id="ProtNLM"/>
    </source>
</evidence>
<keyword evidence="1" id="KW-1133">Transmembrane helix</keyword>
<feature type="transmembrane region" description="Helical" evidence="1">
    <location>
        <begin position="331"/>
        <end position="351"/>
    </location>
</feature>
<dbReference type="Proteomes" id="UP000484164">
    <property type="component" value="Unassembled WGS sequence"/>
</dbReference>
<feature type="transmembrane region" description="Helical" evidence="1">
    <location>
        <begin position="5"/>
        <end position="23"/>
    </location>
</feature>
<organism evidence="2 3">
    <name type="scientific">Phaeocystidibacter marisrubri</name>
    <dbReference type="NCBI Taxonomy" id="1577780"/>
    <lineage>
        <taxon>Bacteria</taxon>
        <taxon>Pseudomonadati</taxon>
        <taxon>Bacteroidota</taxon>
        <taxon>Flavobacteriia</taxon>
        <taxon>Flavobacteriales</taxon>
        <taxon>Phaeocystidibacteraceae</taxon>
        <taxon>Phaeocystidibacter</taxon>
    </lineage>
</organism>
<evidence type="ECO:0000313" key="3">
    <source>
        <dbReference type="Proteomes" id="UP000484164"/>
    </source>
</evidence>
<dbReference type="RefSeq" id="WP_151692283.1">
    <property type="nucleotide sequence ID" value="NZ_BMGX01000002.1"/>
</dbReference>
<feature type="transmembrane region" description="Helical" evidence="1">
    <location>
        <begin position="114"/>
        <end position="135"/>
    </location>
</feature>
<sequence length="410" mass="46431">MRSRLILSNIILFVLALISFLPQVRVFSFFNQLWAALMILWLLVSLTIGKRAIFNRSKYRMYVGVFVLYTVLISYFFGNGVIGNRFLELSQLYLFYIGYEINKYYGFHYYNKRIIYGLIPFIVATCLTTIRALLVNPFASRDILERGAVERASTSVGGYGFIYFIVVIFCSLLFYFGRNSMPRKHRLTVLSLLGLLFVTVLLSNFMTGLLLCLFALVMRIFFPRLSKGRAIIIVTVGVFIFLFFEPIIVLISDAALAYLGDSLNASRVKEIRDLLIKGNSGASVTARADTYSQSFKLFLNNPFFGIIVDPIRRVGAGVSGFGQHSQVLDTFALFGFLIGTIQVYLIGNPIAKRINFKTKQNNNLPLIMLIVAFSLATVNNLTPSIGFAIFFIFPVIHDEVLMRENKLAYV</sequence>
<feature type="transmembrane region" description="Helical" evidence="1">
    <location>
        <begin position="230"/>
        <end position="251"/>
    </location>
</feature>
<dbReference type="EMBL" id="WBVQ01000001">
    <property type="protein sequence ID" value="KAB2817607.1"/>
    <property type="molecule type" value="Genomic_DNA"/>
</dbReference>
<feature type="transmembrane region" description="Helical" evidence="1">
    <location>
        <begin position="61"/>
        <end position="82"/>
    </location>
</feature>
<protein>
    <recommendedName>
        <fullName evidence="4">O-antigen ligase family protein</fullName>
    </recommendedName>
</protein>
<keyword evidence="3" id="KW-1185">Reference proteome</keyword>
<feature type="transmembrane region" description="Helical" evidence="1">
    <location>
        <begin position="363"/>
        <end position="396"/>
    </location>
</feature>
<keyword evidence="1" id="KW-0812">Transmembrane</keyword>
<reference evidence="2 3" key="1">
    <citation type="submission" date="2019-10" db="EMBL/GenBank/DDBJ databases">
        <title>Genome sequence of Phaeocystidibacter marisrubri JCM30614 (type strain).</title>
        <authorList>
            <person name="Bowman J.P."/>
        </authorList>
    </citation>
    <scope>NUCLEOTIDE SEQUENCE [LARGE SCALE GENOMIC DNA]</scope>
    <source>
        <strain evidence="2 3">JCM 30614</strain>
    </source>
</reference>
<proteinExistence type="predicted"/>
<evidence type="ECO:0000256" key="1">
    <source>
        <dbReference type="SAM" id="Phobius"/>
    </source>
</evidence>
<keyword evidence="1" id="KW-0472">Membrane</keyword>
<feature type="transmembrane region" description="Helical" evidence="1">
    <location>
        <begin position="156"/>
        <end position="177"/>
    </location>
</feature>
<dbReference type="OrthoDB" id="1118890at2"/>
<dbReference type="AlphaFoldDB" id="A0A6L3ZIE7"/>